<dbReference type="GO" id="GO:0016020">
    <property type="term" value="C:membrane"/>
    <property type="evidence" value="ECO:0007669"/>
    <property type="project" value="UniProtKB-SubCell"/>
</dbReference>
<evidence type="ECO:0000256" key="5">
    <source>
        <dbReference type="ARBA" id="ARBA00022989"/>
    </source>
</evidence>
<accession>A0AAV9U916</accession>
<keyword evidence="3" id="KW-0812">Transmembrane</keyword>
<evidence type="ECO:0000256" key="6">
    <source>
        <dbReference type="ARBA" id="ARBA00023136"/>
    </source>
</evidence>
<evidence type="ECO:0008006" key="9">
    <source>
        <dbReference type="Google" id="ProtNLM"/>
    </source>
</evidence>
<name>A0AAV9U916_9PEZI</name>
<keyword evidence="4" id="KW-0735">Signal-anchor</keyword>
<keyword evidence="8" id="KW-1185">Reference proteome</keyword>
<keyword evidence="5" id="KW-1133">Transmembrane helix</keyword>
<dbReference type="InterPro" id="IPR026050">
    <property type="entry name" value="C1GALT1/C1GALT1_chp1"/>
</dbReference>
<evidence type="ECO:0000256" key="1">
    <source>
        <dbReference type="ARBA" id="ARBA00004606"/>
    </source>
</evidence>
<dbReference type="AlphaFoldDB" id="A0AAV9U916"/>
<evidence type="ECO:0000313" key="8">
    <source>
        <dbReference type="Proteomes" id="UP001375240"/>
    </source>
</evidence>
<keyword evidence="6" id="KW-0472">Membrane</keyword>
<evidence type="ECO:0000256" key="4">
    <source>
        <dbReference type="ARBA" id="ARBA00022968"/>
    </source>
</evidence>
<evidence type="ECO:0000313" key="7">
    <source>
        <dbReference type="EMBL" id="KAK6336269.1"/>
    </source>
</evidence>
<proteinExistence type="inferred from homology"/>
<dbReference type="EMBL" id="JAVHNQ010000011">
    <property type="protein sequence ID" value="KAK6336269.1"/>
    <property type="molecule type" value="Genomic_DNA"/>
</dbReference>
<reference evidence="7 8" key="1">
    <citation type="submission" date="2019-10" db="EMBL/GenBank/DDBJ databases">
        <authorList>
            <person name="Palmer J.M."/>
        </authorList>
    </citation>
    <scope>NUCLEOTIDE SEQUENCE [LARGE SCALE GENOMIC DNA]</scope>
    <source>
        <strain evidence="7 8">TWF696</strain>
    </source>
</reference>
<comment type="caution">
    <text evidence="7">The sequence shown here is derived from an EMBL/GenBank/DDBJ whole genome shotgun (WGS) entry which is preliminary data.</text>
</comment>
<comment type="subcellular location">
    <subcellularLocation>
        <location evidence="1">Membrane</location>
        <topology evidence="1">Single-pass type II membrane protein</topology>
    </subcellularLocation>
</comment>
<evidence type="ECO:0000256" key="3">
    <source>
        <dbReference type="ARBA" id="ARBA00022692"/>
    </source>
</evidence>
<protein>
    <recommendedName>
        <fullName evidence="9">Glycosyltransferase family 31 protein</fullName>
    </recommendedName>
</protein>
<gene>
    <name evidence="7" type="ORF">TWF696_001831</name>
</gene>
<sequence>MMAHSTTWGWRRSPLLVCSIVVLFVLLMQSWFLFRYNVRVSALLHPFDGLDAALPAYAQPATYTVTITKAAPTVTVTEAAPIPSAVPAEQLPKTPAQVAPLHDVVLSIKTGGTVIFNRVPIQLLTFVQYFPNTLVYSDLKTKLGDWEVTDALSHISADVAGDSLKHWRTMQELNLQGAGLADAEGKVGDLKEGWALDRFKNVPIMIETYRRHPRASYYLFIDGDTSMVTSNWWPFLLELTKKHDPLSSPIYQGSASNIGSFSFGHGGSGYLINQAAMRKMFPKGMVDQAFLDDLERNYTKVASHSCCGDVVLAHAMVDRGGMPIDSKGPFFQGDSWWNVPWKEDNFCKPVGTMHHHLPEDMQEMWEFEQAMLRKNDMWRPAGWTPQHEQGVVKWRFTHMPPEVRDMNLSDYKHILYRDMYDWFVAQRLPREVTREEGEDWGDSAVRIGWDNRSWTEGEFNEDRIKEMEGEVEQWKKDAFTSEKDCRLACEKHMEKCLQWFYRKDHCGYSEHLKYGRRLPHDGKASERRERGVSGWIPRRIEEEEKKWRAKCPG</sequence>
<comment type="similarity">
    <text evidence="2">Belongs to the glycosyltransferase 31 family. Beta3-Gal-T subfamily.</text>
</comment>
<dbReference type="PANTHER" id="PTHR23033:SF47">
    <property type="entry name" value="APPLE DOMAIN-CONTAINING PROTEIN-RELATED"/>
    <property type="match status" value="1"/>
</dbReference>
<dbReference type="Gene3D" id="3.90.550.50">
    <property type="match status" value="1"/>
</dbReference>
<dbReference type="PANTHER" id="PTHR23033">
    <property type="entry name" value="BETA1,3-GALACTOSYLTRANSFERASE"/>
    <property type="match status" value="1"/>
</dbReference>
<evidence type="ECO:0000256" key="2">
    <source>
        <dbReference type="ARBA" id="ARBA00006462"/>
    </source>
</evidence>
<organism evidence="7 8">
    <name type="scientific">Orbilia brochopaga</name>
    <dbReference type="NCBI Taxonomy" id="3140254"/>
    <lineage>
        <taxon>Eukaryota</taxon>
        <taxon>Fungi</taxon>
        <taxon>Dikarya</taxon>
        <taxon>Ascomycota</taxon>
        <taxon>Pezizomycotina</taxon>
        <taxon>Orbiliomycetes</taxon>
        <taxon>Orbiliales</taxon>
        <taxon>Orbiliaceae</taxon>
        <taxon>Orbilia</taxon>
    </lineage>
</organism>
<dbReference type="Proteomes" id="UP001375240">
    <property type="component" value="Unassembled WGS sequence"/>
</dbReference>